<organism evidence="2 3">
    <name type="scientific">Paenibacillus abyssi</name>
    <dbReference type="NCBI Taxonomy" id="1340531"/>
    <lineage>
        <taxon>Bacteria</taxon>
        <taxon>Bacillati</taxon>
        <taxon>Bacillota</taxon>
        <taxon>Bacilli</taxon>
        <taxon>Bacillales</taxon>
        <taxon>Paenibacillaceae</taxon>
        <taxon>Paenibacillus</taxon>
    </lineage>
</organism>
<reference evidence="2" key="1">
    <citation type="journal article" date="2014" name="Int. J. Syst. Evol. Microbiol.">
        <title>Complete genome sequence of Corynebacterium casei LMG S-19264T (=DSM 44701T), isolated from a smear-ripened cheese.</title>
        <authorList>
            <consortium name="US DOE Joint Genome Institute (JGI-PGF)"/>
            <person name="Walter F."/>
            <person name="Albersmeier A."/>
            <person name="Kalinowski J."/>
            <person name="Ruckert C."/>
        </authorList>
    </citation>
    <scope>NUCLEOTIDE SEQUENCE</scope>
    <source>
        <strain evidence="2">CGMCC 1.12987</strain>
    </source>
</reference>
<dbReference type="AlphaFoldDB" id="A0A917LFC1"/>
<comment type="caution">
    <text evidence="2">The sequence shown here is derived from an EMBL/GenBank/DDBJ whole genome shotgun (WGS) entry which is preliminary data.</text>
</comment>
<dbReference type="SUPFAM" id="SSF52402">
    <property type="entry name" value="Adenine nucleotide alpha hydrolases-like"/>
    <property type="match status" value="1"/>
</dbReference>
<dbReference type="Gene3D" id="3.40.50.620">
    <property type="entry name" value="HUPs"/>
    <property type="match status" value="1"/>
</dbReference>
<feature type="domain" description="Phosphoadenosine phosphosulphate reductase" evidence="1">
    <location>
        <begin position="198"/>
        <end position="379"/>
    </location>
</feature>
<dbReference type="InterPro" id="IPR014729">
    <property type="entry name" value="Rossmann-like_a/b/a_fold"/>
</dbReference>
<dbReference type="PANTHER" id="PTHR43196">
    <property type="entry name" value="SULFATE ADENYLYLTRANSFERASE SUBUNIT 2"/>
    <property type="match status" value="1"/>
</dbReference>
<proteinExistence type="predicted"/>
<reference evidence="2" key="2">
    <citation type="submission" date="2020-09" db="EMBL/GenBank/DDBJ databases">
        <authorList>
            <person name="Sun Q."/>
            <person name="Zhou Y."/>
        </authorList>
    </citation>
    <scope>NUCLEOTIDE SEQUENCE</scope>
    <source>
        <strain evidence="2">CGMCC 1.12987</strain>
    </source>
</reference>
<gene>
    <name evidence="2" type="ORF">GCM10010916_38860</name>
</gene>
<dbReference type="PANTHER" id="PTHR43196:SF2">
    <property type="entry name" value="PHOSPHOADENOSINE PHOSPHOSULFATE REDUCTASE"/>
    <property type="match status" value="1"/>
</dbReference>
<evidence type="ECO:0000313" key="3">
    <source>
        <dbReference type="Proteomes" id="UP000644756"/>
    </source>
</evidence>
<protein>
    <recommendedName>
        <fullName evidence="1">Phosphoadenosine phosphosulphate reductase domain-containing protein</fullName>
    </recommendedName>
</protein>
<dbReference type="EMBL" id="BMGR01000014">
    <property type="protein sequence ID" value="GGG18257.1"/>
    <property type="molecule type" value="Genomic_DNA"/>
</dbReference>
<keyword evidence="3" id="KW-1185">Reference proteome</keyword>
<accession>A0A917LFC1</accession>
<name>A0A917LFC1_9BACL</name>
<dbReference type="InterPro" id="IPR002500">
    <property type="entry name" value="PAPS_reduct_dom"/>
</dbReference>
<dbReference type="GO" id="GO:0003824">
    <property type="term" value="F:catalytic activity"/>
    <property type="evidence" value="ECO:0007669"/>
    <property type="project" value="InterPro"/>
</dbReference>
<sequence length="615" mass="68890">MVREQSAVFSNGKDFLTLHHFLNETPVEALMGYATDIEWHEAIDADQPAAGFLSFMEGSGYHVKLPHQAWIDDWSNAILSSVLSSVERNWHTFSPKHKLQCWITDGKDYFNVEFFFDYPLPPYGVGEPLDWPPLQEQSEVTKLDLFELMGVNLPKPDRSISKPAAEGEAFEIADGVNPDLLAETYAVIEHCMVMYSHVLIAYSGGKDSHSCLQLVLRYKLEHPECTTKITVISADTLIENVLLVNHIYKVKERVESLGLGIDFRIVTPELDETFHVCVFGKGYAPPSSMNRWCVDRLKKRPADEVLEEYAGYYANQTGDHIVLLLGTRSAESSNRARSMTKFFGDEFFGEHQITGRTCAPIKRWTARDVITYLVRTEAPWEDYGNYNLINLYGSAAGGWEECPIGAAMTDINEGVSSCTSSSGARMGCTFCSVVKEDTSLINMAKDFPDELGPFVAMRKVFKAAQDIRYGSLTGYKRVRGTKAGEEGQMLGQLTSGLGDLTLDIRVLLLEKMFDLGLTIPQNEVFKIYSIVREREFPEGIALTRRFKDALFAFLPVHPGHFETSYSPIWDPWGSGVDAFTEEDVKAIERIKAQEAAARAAVAEPEIMTTILPEVI</sequence>
<dbReference type="Pfam" id="PF01507">
    <property type="entry name" value="PAPS_reduct"/>
    <property type="match status" value="1"/>
</dbReference>
<evidence type="ECO:0000259" key="1">
    <source>
        <dbReference type="Pfam" id="PF01507"/>
    </source>
</evidence>
<dbReference type="Proteomes" id="UP000644756">
    <property type="component" value="Unassembled WGS sequence"/>
</dbReference>
<evidence type="ECO:0000313" key="2">
    <source>
        <dbReference type="EMBL" id="GGG18257.1"/>
    </source>
</evidence>
<dbReference type="InterPro" id="IPR050128">
    <property type="entry name" value="Sulfate_adenylyltrnsfr_sub2"/>
</dbReference>